<evidence type="ECO:0000313" key="2">
    <source>
        <dbReference type="EMBL" id="UOE36261.1"/>
    </source>
</evidence>
<accession>A0ABY4BAS3</accession>
<evidence type="ECO:0000259" key="1">
    <source>
        <dbReference type="Pfam" id="PF20283"/>
    </source>
</evidence>
<sequence>MKPKKPKKPDFSAGPQLLGYLYQAHFALYVLLKETEEEAGIIIEGLDDIELGIAKLKDLKQLKHHIKKKASLSSLSVDLWKTIRVWSAGLKAKEWKPLETKLTLITTATAPDNSIAFFLRDDAKRDPDAALKKMLQISTGTYKSTRLKDEFDAFNALSKIQQKLLVQSIVIADASPNIINIEKHIEDRLKFSVTKDKLQPFCNSILGWWYKKVAQQLLIKANEPSKAQPIKWIDLSNIIDEMRPQFQRDSLPITFPRAEPEEDFYTDQEGRMFVRQIRCLDVGTDQIRLSIKKYYRAVKQRTEWAGELLLYNGEMDGYDQQLRERWSEYVIKLKRKEKFFGKLDKASVCAEFGRRVLNWVEEVNIPIRNSMPVNSEYVTHGSYHLLADADKPTVHWHPNFLDQL</sequence>
<dbReference type="Proteomes" id="UP000831390">
    <property type="component" value="Chromosome"/>
</dbReference>
<dbReference type="InterPro" id="IPR046913">
    <property type="entry name" value="ABC-3C_CTD7"/>
</dbReference>
<proteinExistence type="predicted"/>
<dbReference type="Pfam" id="PF20283">
    <property type="entry name" value="CTD7"/>
    <property type="match status" value="1"/>
</dbReference>
<protein>
    <recommendedName>
        <fullName evidence="1">ABC-three component systems C-terminal domain-containing protein</fullName>
    </recommendedName>
</protein>
<reference evidence="2 3" key="1">
    <citation type="submission" date="2022-03" db="EMBL/GenBank/DDBJ databases">
        <title>Hymenobactersp. isolated from the air.</title>
        <authorList>
            <person name="Won M."/>
            <person name="Kwon S.-W."/>
        </authorList>
    </citation>
    <scope>NUCLEOTIDE SEQUENCE [LARGE SCALE GENOMIC DNA]</scope>
    <source>
        <strain evidence="2 3">KACC 22596</strain>
    </source>
</reference>
<name>A0ABY4BAS3_9BACT</name>
<evidence type="ECO:0000313" key="3">
    <source>
        <dbReference type="Proteomes" id="UP000831390"/>
    </source>
</evidence>
<organism evidence="2 3">
    <name type="scientific">Hymenobacter monticola</name>
    <dbReference type="NCBI Taxonomy" id="1705399"/>
    <lineage>
        <taxon>Bacteria</taxon>
        <taxon>Pseudomonadati</taxon>
        <taxon>Bacteroidota</taxon>
        <taxon>Cytophagia</taxon>
        <taxon>Cytophagales</taxon>
        <taxon>Hymenobacteraceae</taxon>
        <taxon>Hymenobacter</taxon>
    </lineage>
</organism>
<feature type="domain" description="ABC-three component systems C-terminal" evidence="1">
    <location>
        <begin position="273"/>
        <end position="403"/>
    </location>
</feature>
<gene>
    <name evidence="2" type="ORF">MTP16_11600</name>
</gene>
<dbReference type="RefSeq" id="WP_243519897.1">
    <property type="nucleotide sequence ID" value="NZ_CP094534.1"/>
</dbReference>
<dbReference type="EMBL" id="CP094534">
    <property type="protein sequence ID" value="UOE36261.1"/>
    <property type="molecule type" value="Genomic_DNA"/>
</dbReference>
<keyword evidence="3" id="KW-1185">Reference proteome</keyword>